<sequence length="248" mass="27261">MASSDEWQRKSRWKGKERDDSPYVLPASTSTASTNTFTFPSSFTNPTTATNTSSHVHVGPPSTPRFPGYCSPLPASSSTSSSSSSISSSSSTTAGSSSYPLRTGSNSHSSYFYSSLTDTQSIPASRNTNAGTISLHTSMSSRYTPSPSNNSNTKTDRLSDRWSPLISDGYAYYAPSPASTRSFAYRYSSRTVSALFDRMDDGYTCHRWTNFDRGLDDNDVKMDEDDPDDPDEEAEARRRAKRKRHGTF</sequence>
<evidence type="ECO:0000313" key="3">
    <source>
        <dbReference type="Proteomes" id="UP001286456"/>
    </source>
</evidence>
<dbReference type="Proteomes" id="UP001286456">
    <property type="component" value="Unassembled WGS sequence"/>
</dbReference>
<feature type="compositionally biased region" description="Basic and acidic residues" evidence="1">
    <location>
        <begin position="1"/>
        <end position="21"/>
    </location>
</feature>
<dbReference type="EMBL" id="JAUEPO010000007">
    <property type="protein sequence ID" value="KAK3317535.1"/>
    <property type="molecule type" value="Genomic_DNA"/>
</dbReference>
<feature type="compositionally biased region" description="Basic and acidic residues" evidence="1">
    <location>
        <begin position="210"/>
        <end position="221"/>
    </location>
</feature>
<feature type="region of interest" description="Disordered" evidence="1">
    <location>
        <begin position="1"/>
        <end position="104"/>
    </location>
</feature>
<feature type="compositionally biased region" description="Low complexity" evidence="1">
    <location>
        <begin position="76"/>
        <end position="98"/>
    </location>
</feature>
<proteinExistence type="predicted"/>
<keyword evidence="3" id="KW-1185">Reference proteome</keyword>
<feature type="compositionally biased region" description="Acidic residues" evidence="1">
    <location>
        <begin position="222"/>
        <end position="234"/>
    </location>
</feature>
<reference evidence="2" key="2">
    <citation type="submission" date="2023-06" db="EMBL/GenBank/DDBJ databases">
        <authorList>
            <consortium name="Lawrence Berkeley National Laboratory"/>
            <person name="Haridas S."/>
            <person name="Hensen N."/>
            <person name="Bonometti L."/>
            <person name="Westerberg I."/>
            <person name="Brannstrom I.O."/>
            <person name="Guillou S."/>
            <person name="Cros-Aarteil S."/>
            <person name="Calhoun S."/>
            <person name="Kuo A."/>
            <person name="Mondo S."/>
            <person name="Pangilinan J."/>
            <person name="Riley R."/>
            <person name="Labutti K."/>
            <person name="Andreopoulos B."/>
            <person name="Lipzen A."/>
            <person name="Chen C."/>
            <person name="Yanf M."/>
            <person name="Daum C."/>
            <person name="Ng V."/>
            <person name="Clum A."/>
            <person name="Steindorff A."/>
            <person name="Ohm R."/>
            <person name="Martin F."/>
            <person name="Silar P."/>
            <person name="Natvig D."/>
            <person name="Lalanne C."/>
            <person name="Gautier V."/>
            <person name="Ament-Velasquez S.L."/>
            <person name="Kruys A."/>
            <person name="Hutchinson M.I."/>
            <person name="Powell A.J."/>
            <person name="Barry K."/>
            <person name="Miller A.N."/>
            <person name="Grigoriev I.V."/>
            <person name="Debuchy R."/>
            <person name="Gladieux P."/>
            <person name="Thoren M.H."/>
            <person name="Johannesson H."/>
        </authorList>
    </citation>
    <scope>NUCLEOTIDE SEQUENCE</scope>
    <source>
        <strain evidence="2">SMH4131-1</strain>
    </source>
</reference>
<protein>
    <submittedName>
        <fullName evidence="2">Uncharacterized protein</fullName>
    </submittedName>
</protein>
<accession>A0AAE0I321</accession>
<organism evidence="2 3">
    <name type="scientific">Cercophora scortea</name>
    <dbReference type="NCBI Taxonomy" id="314031"/>
    <lineage>
        <taxon>Eukaryota</taxon>
        <taxon>Fungi</taxon>
        <taxon>Dikarya</taxon>
        <taxon>Ascomycota</taxon>
        <taxon>Pezizomycotina</taxon>
        <taxon>Sordariomycetes</taxon>
        <taxon>Sordariomycetidae</taxon>
        <taxon>Sordariales</taxon>
        <taxon>Lasiosphaeriaceae</taxon>
        <taxon>Cercophora</taxon>
    </lineage>
</organism>
<feature type="compositionally biased region" description="Basic residues" evidence="1">
    <location>
        <begin position="238"/>
        <end position="248"/>
    </location>
</feature>
<dbReference type="AlphaFoldDB" id="A0AAE0I321"/>
<feature type="compositionally biased region" description="Polar residues" evidence="1">
    <location>
        <begin position="137"/>
        <end position="153"/>
    </location>
</feature>
<gene>
    <name evidence="2" type="ORF">B0T19DRAFT_488769</name>
</gene>
<feature type="region of interest" description="Disordered" evidence="1">
    <location>
        <begin position="137"/>
        <end position="159"/>
    </location>
</feature>
<feature type="compositionally biased region" description="Low complexity" evidence="1">
    <location>
        <begin position="26"/>
        <end position="54"/>
    </location>
</feature>
<evidence type="ECO:0000256" key="1">
    <source>
        <dbReference type="SAM" id="MobiDB-lite"/>
    </source>
</evidence>
<feature type="region of interest" description="Disordered" evidence="1">
    <location>
        <begin position="210"/>
        <end position="248"/>
    </location>
</feature>
<evidence type="ECO:0000313" key="2">
    <source>
        <dbReference type="EMBL" id="KAK3317535.1"/>
    </source>
</evidence>
<reference evidence="2" key="1">
    <citation type="journal article" date="2023" name="Mol. Phylogenet. Evol.">
        <title>Genome-scale phylogeny and comparative genomics of the fungal order Sordariales.</title>
        <authorList>
            <person name="Hensen N."/>
            <person name="Bonometti L."/>
            <person name="Westerberg I."/>
            <person name="Brannstrom I.O."/>
            <person name="Guillou S."/>
            <person name="Cros-Aarteil S."/>
            <person name="Calhoun S."/>
            <person name="Haridas S."/>
            <person name="Kuo A."/>
            <person name="Mondo S."/>
            <person name="Pangilinan J."/>
            <person name="Riley R."/>
            <person name="LaButti K."/>
            <person name="Andreopoulos B."/>
            <person name="Lipzen A."/>
            <person name="Chen C."/>
            <person name="Yan M."/>
            <person name="Daum C."/>
            <person name="Ng V."/>
            <person name="Clum A."/>
            <person name="Steindorff A."/>
            <person name="Ohm R.A."/>
            <person name="Martin F."/>
            <person name="Silar P."/>
            <person name="Natvig D.O."/>
            <person name="Lalanne C."/>
            <person name="Gautier V."/>
            <person name="Ament-Velasquez S.L."/>
            <person name="Kruys A."/>
            <person name="Hutchinson M.I."/>
            <person name="Powell A.J."/>
            <person name="Barry K."/>
            <person name="Miller A.N."/>
            <person name="Grigoriev I.V."/>
            <person name="Debuchy R."/>
            <person name="Gladieux P."/>
            <person name="Hiltunen Thoren M."/>
            <person name="Johannesson H."/>
        </authorList>
    </citation>
    <scope>NUCLEOTIDE SEQUENCE</scope>
    <source>
        <strain evidence="2">SMH4131-1</strain>
    </source>
</reference>
<name>A0AAE0I321_9PEZI</name>
<comment type="caution">
    <text evidence="2">The sequence shown here is derived from an EMBL/GenBank/DDBJ whole genome shotgun (WGS) entry which is preliminary data.</text>
</comment>